<reference evidence="1 2" key="1">
    <citation type="journal article" date="2023" name="Mol. Ecol. Resour.">
        <title>Chromosome-level genome assembly of a triploid poplar Populus alba 'Berolinensis'.</title>
        <authorList>
            <person name="Chen S."/>
            <person name="Yu Y."/>
            <person name="Wang X."/>
            <person name="Wang S."/>
            <person name="Zhang T."/>
            <person name="Zhou Y."/>
            <person name="He R."/>
            <person name="Meng N."/>
            <person name="Wang Y."/>
            <person name="Liu W."/>
            <person name="Liu Z."/>
            <person name="Liu J."/>
            <person name="Guo Q."/>
            <person name="Huang H."/>
            <person name="Sederoff R.R."/>
            <person name="Wang G."/>
            <person name="Qu G."/>
            <person name="Chen S."/>
        </authorList>
    </citation>
    <scope>NUCLEOTIDE SEQUENCE [LARGE SCALE GENOMIC DNA]</scope>
    <source>
        <strain evidence="1">SC-2020</strain>
    </source>
</reference>
<sequence>MGSDLVDELRIVFLCHHHGIQSFCIRRNHKNKLNCKSVLIFSP</sequence>
<dbReference type="Proteomes" id="UP001164929">
    <property type="component" value="Chromosome 1"/>
</dbReference>
<evidence type="ECO:0000313" key="1">
    <source>
        <dbReference type="EMBL" id="KAJ7009487.1"/>
    </source>
</evidence>
<organism evidence="1 2">
    <name type="scientific">Populus alba x Populus x berolinensis</name>
    <dbReference type="NCBI Taxonomy" id="444605"/>
    <lineage>
        <taxon>Eukaryota</taxon>
        <taxon>Viridiplantae</taxon>
        <taxon>Streptophyta</taxon>
        <taxon>Embryophyta</taxon>
        <taxon>Tracheophyta</taxon>
        <taxon>Spermatophyta</taxon>
        <taxon>Magnoliopsida</taxon>
        <taxon>eudicotyledons</taxon>
        <taxon>Gunneridae</taxon>
        <taxon>Pentapetalae</taxon>
        <taxon>rosids</taxon>
        <taxon>fabids</taxon>
        <taxon>Malpighiales</taxon>
        <taxon>Salicaceae</taxon>
        <taxon>Saliceae</taxon>
        <taxon>Populus</taxon>
    </lineage>
</organism>
<dbReference type="EMBL" id="JAQIZT010000001">
    <property type="protein sequence ID" value="KAJ7009487.1"/>
    <property type="molecule type" value="Genomic_DNA"/>
</dbReference>
<dbReference type="AlphaFoldDB" id="A0AAD6WEL8"/>
<keyword evidence="2" id="KW-1185">Reference proteome</keyword>
<gene>
    <name evidence="1" type="ORF">NC653_000238</name>
</gene>
<name>A0AAD6WEL8_9ROSI</name>
<accession>A0AAD6WEL8</accession>
<comment type="caution">
    <text evidence="1">The sequence shown here is derived from an EMBL/GenBank/DDBJ whole genome shotgun (WGS) entry which is preliminary data.</text>
</comment>
<protein>
    <submittedName>
        <fullName evidence="1">Uncharacterized protein</fullName>
    </submittedName>
</protein>
<evidence type="ECO:0000313" key="2">
    <source>
        <dbReference type="Proteomes" id="UP001164929"/>
    </source>
</evidence>
<proteinExistence type="predicted"/>